<dbReference type="PROSITE" id="PS51450">
    <property type="entry name" value="LRR"/>
    <property type="match status" value="5"/>
</dbReference>
<dbReference type="Proteomes" id="UP001642409">
    <property type="component" value="Unassembled WGS sequence"/>
</dbReference>
<protein>
    <submittedName>
        <fullName evidence="3">Uncharacterized protein</fullName>
    </submittedName>
</protein>
<evidence type="ECO:0000256" key="2">
    <source>
        <dbReference type="ARBA" id="ARBA00022737"/>
    </source>
</evidence>
<sequence>MMQFEIFNISVPAEKLGKRHWHSGIAEQYLLQHHITPVLGLWWLRSAVVTAIRSEQSGSSTWFFHQRMKWSVLCKQCKICLGSLSCDIQFGLFQLHASILSSSSLYLNVVCWIVFKYVDIFFFCVRRYNNNLALLSSTSNMKIYTVIAAFVLSCVAIIRKHHENVKLLVQKLKTVYFKQLFNQTKYNEIKQLNSKLFAEIEKNDQLFSAQCANEAEKVVVKRETKPRALVQYDNKTINGLLKIQQFDNFTYLNMSDMMLDDLSFILNHSKLTHVDVSNNSISRLEALSDLTDLVQLDLRNNKIIFVNDLKNICQKTKIFLTQNYILDLFPIKGLIEQPDFCYEYIGQQYRPTLQDFRNYFGVDSNQKQLLKVMEQQYSKQAGSVLLLQKSYDEHMFRKYFEYITENASSDIYRNGVLRIQNDAEILDVSFLDRFNGIIEHLFLKNVANLNFSRVPSLVRKLSFNQSKLNQIHGLGRMDLMYLDLSNNSLSDLSELAHLTALNHLDLSQNLVSDISSLGQLKNLAVLNLNQNQILFLEPLRELKKLKSLQFNDNYVQNFEPVFDLKLFSNSHLLKQSEPDYLSLGFDSSELSQIQKLNAESDRLVHDLRMSKYENQIENGILDIKNEPKLFNIKFADKFQINEVSLHSCTGFGFELVSNTITVLKANYCNITSLQNIEQMAQLVSIDLSHNRLVDISQLAKLPNLSSVDVSHNQLVHVSQLKHWKPFSSVNFRCNHIIDSDQPNQQIPSTLLKTISLRLRAVQKSGETNDKHRTKLQHALGKYQGLVDRFCKCAQLQTKLIINYQIFANLGCENLQ</sequence>
<dbReference type="SMART" id="SM00365">
    <property type="entry name" value="LRR_SD22"/>
    <property type="match status" value="8"/>
</dbReference>
<evidence type="ECO:0000313" key="4">
    <source>
        <dbReference type="EMBL" id="CAI9938237.1"/>
    </source>
</evidence>
<evidence type="ECO:0000313" key="6">
    <source>
        <dbReference type="EMBL" id="CAL6116049.1"/>
    </source>
</evidence>
<dbReference type="SUPFAM" id="SSF52058">
    <property type="entry name" value="L domain-like"/>
    <property type="match status" value="1"/>
</dbReference>
<comment type="caution">
    <text evidence="3">The sequence shown here is derived from an EMBL/GenBank/DDBJ whole genome shotgun (WGS) entry which is preliminary data.</text>
</comment>
<keyword evidence="1" id="KW-0433">Leucine-rich repeat</keyword>
<dbReference type="Pfam" id="PF12799">
    <property type="entry name" value="LRR_4"/>
    <property type="match status" value="1"/>
</dbReference>
<dbReference type="InterPro" id="IPR001611">
    <property type="entry name" value="Leu-rich_rpt"/>
</dbReference>
<dbReference type="EMBL" id="CATOUU010000541">
    <property type="protein sequence ID" value="CAI9933523.1"/>
    <property type="molecule type" value="Genomic_DNA"/>
</dbReference>
<dbReference type="Gene3D" id="3.80.10.10">
    <property type="entry name" value="Ribonuclease Inhibitor"/>
    <property type="match status" value="3"/>
</dbReference>
<gene>
    <name evidence="5" type="ORF">HINF_LOCUS11375</name>
    <name evidence="3" type="ORF">HINF_LOCUS21168</name>
    <name evidence="4" type="ORF">HINF_LOCUS25882</name>
    <name evidence="6" type="ORF">HINF_LOCUS78893</name>
</gene>
<dbReference type="EMBL" id="CAXDID020000025">
    <property type="protein sequence ID" value="CAL5990503.1"/>
    <property type="molecule type" value="Genomic_DNA"/>
</dbReference>
<accession>A0AA86U8L4</accession>
<dbReference type="EMBL" id="CATOUU010000654">
    <property type="protein sequence ID" value="CAI9938237.1"/>
    <property type="molecule type" value="Genomic_DNA"/>
</dbReference>
<organism evidence="3">
    <name type="scientific">Hexamita inflata</name>
    <dbReference type="NCBI Taxonomy" id="28002"/>
    <lineage>
        <taxon>Eukaryota</taxon>
        <taxon>Metamonada</taxon>
        <taxon>Diplomonadida</taxon>
        <taxon>Hexamitidae</taxon>
        <taxon>Hexamitinae</taxon>
        <taxon>Hexamita</taxon>
    </lineage>
</organism>
<evidence type="ECO:0000313" key="3">
    <source>
        <dbReference type="EMBL" id="CAI9933523.1"/>
    </source>
</evidence>
<dbReference type="InterPro" id="IPR025875">
    <property type="entry name" value="Leu-rich_rpt_4"/>
</dbReference>
<dbReference type="PRINTS" id="PR00019">
    <property type="entry name" value="LEURICHRPT"/>
</dbReference>
<dbReference type="PANTHER" id="PTHR46652">
    <property type="entry name" value="LEUCINE-RICH REPEAT AND IQ DOMAIN-CONTAINING PROTEIN 1-RELATED"/>
    <property type="match status" value="1"/>
</dbReference>
<dbReference type="InterPro" id="IPR050836">
    <property type="entry name" value="SDS22/Internalin_LRR"/>
</dbReference>
<dbReference type="EMBL" id="CAXDID020000945">
    <property type="protein sequence ID" value="CAL6116049.1"/>
    <property type="molecule type" value="Genomic_DNA"/>
</dbReference>
<evidence type="ECO:0000256" key="1">
    <source>
        <dbReference type="ARBA" id="ARBA00022614"/>
    </source>
</evidence>
<keyword evidence="2" id="KW-0677">Repeat</keyword>
<keyword evidence="7" id="KW-1185">Reference proteome</keyword>
<name>A0AA86U8L4_9EUKA</name>
<reference evidence="5 7" key="2">
    <citation type="submission" date="2024-07" db="EMBL/GenBank/DDBJ databases">
        <authorList>
            <person name="Akdeniz Z."/>
        </authorList>
    </citation>
    <scope>NUCLEOTIDE SEQUENCE [LARGE SCALE GENOMIC DNA]</scope>
</reference>
<evidence type="ECO:0000313" key="7">
    <source>
        <dbReference type="Proteomes" id="UP001642409"/>
    </source>
</evidence>
<dbReference type="PANTHER" id="PTHR46652:SF8">
    <property type="entry name" value="LEUCINE RICH REPEAT CONTAINING 23"/>
    <property type="match status" value="1"/>
</dbReference>
<evidence type="ECO:0000313" key="5">
    <source>
        <dbReference type="EMBL" id="CAL5990503.1"/>
    </source>
</evidence>
<reference evidence="3" key="1">
    <citation type="submission" date="2023-06" db="EMBL/GenBank/DDBJ databases">
        <authorList>
            <person name="Kurt Z."/>
        </authorList>
    </citation>
    <scope>NUCLEOTIDE SEQUENCE</scope>
</reference>
<dbReference type="AlphaFoldDB" id="A0AA86U8L4"/>
<dbReference type="InterPro" id="IPR032675">
    <property type="entry name" value="LRR_dom_sf"/>
</dbReference>
<proteinExistence type="predicted"/>